<keyword evidence="5" id="KW-1185">Reference proteome</keyword>
<dbReference type="SUPFAM" id="SSF50978">
    <property type="entry name" value="WD40 repeat-like"/>
    <property type="match status" value="1"/>
</dbReference>
<evidence type="ECO:0000256" key="1">
    <source>
        <dbReference type="ARBA" id="ARBA00022574"/>
    </source>
</evidence>
<evidence type="ECO:0000313" key="5">
    <source>
        <dbReference type="Proteomes" id="UP001085076"/>
    </source>
</evidence>
<sequence length="161" mass="18239">MGLRFGRKLSRKEHFLIVVFRMQPFPSWLAPIAAFVGMICIQELKIQCVRSFSDFQGFGVGSIDGRVALKFLDQSKSSAMGCVFRCHPKLKERKYHLVAVNDIAFHPRFDTFVTGDNKGYAFIWDAQSRKKLYEFQRSSSSVACLSYNYIGQLLAVASGHA</sequence>
<evidence type="ECO:0000313" key="4">
    <source>
        <dbReference type="EMBL" id="KAJ0980299.1"/>
    </source>
</evidence>
<comment type="caution">
    <text evidence="4">The sequence shown here is derived from an EMBL/GenBank/DDBJ whole genome shotgun (WGS) entry which is preliminary data.</text>
</comment>
<organism evidence="4 5">
    <name type="scientific">Dioscorea zingiberensis</name>
    <dbReference type="NCBI Taxonomy" id="325984"/>
    <lineage>
        <taxon>Eukaryota</taxon>
        <taxon>Viridiplantae</taxon>
        <taxon>Streptophyta</taxon>
        <taxon>Embryophyta</taxon>
        <taxon>Tracheophyta</taxon>
        <taxon>Spermatophyta</taxon>
        <taxon>Magnoliopsida</taxon>
        <taxon>Liliopsida</taxon>
        <taxon>Dioscoreales</taxon>
        <taxon>Dioscoreaceae</taxon>
        <taxon>Dioscorea</taxon>
    </lineage>
</organism>
<dbReference type="AlphaFoldDB" id="A0A9D5HKW2"/>
<keyword evidence="2" id="KW-0677">Repeat</keyword>
<dbReference type="InterPro" id="IPR001680">
    <property type="entry name" value="WD40_rpt"/>
</dbReference>
<dbReference type="InterPro" id="IPR015943">
    <property type="entry name" value="WD40/YVTN_repeat-like_dom_sf"/>
</dbReference>
<accession>A0A9D5HKW2</accession>
<reference evidence="4" key="1">
    <citation type="submission" date="2021-03" db="EMBL/GenBank/DDBJ databases">
        <authorList>
            <person name="Li Z."/>
            <person name="Yang C."/>
        </authorList>
    </citation>
    <scope>NUCLEOTIDE SEQUENCE</scope>
    <source>
        <strain evidence="4">Dzin_1.0</strain>
        <tissue evidence="4">Leaf</tissue>
    </source>
</reference>
<feature type="repeat" description="WD" evidence="3">
    <location>
        <begin position="93"/>
        <end position="134"/>
    </location>
</feature>
<dbReference type="Proteomes" id="UP001085076">
    <property type="component" value="Miscellaneous, Linkage group lg02"/>
</dbReference>
<evidence type="ECO:0000256" key="3">
    <source>
        <dbReference type="PROSITE-ProRule" id="PRU00221"/>
    </source>
</evidence>
<dbReference type="Gene3D" id="2.130.10.10">
    <property type="entry name" value="YVTN repeat-like/Quinoprotein amine dehydrogenase"/>
    <property type="match status" value="1"/>
</dbReference>
<dbReference type="PANTHER" id="PTHR10971">
    <property type="entry name" value="MRNA EXPORT FACTOR AND BUB3"/>
    <property type="match status" value="1"/>
</dbReference>
<reference evidence="4" key="2">
    <citation type="journal article" date="2022" name="Hortic Res">
        <title>The genome of Dioscorea zingiberensis sheds light on the biosynthesis, origin and evolution of the medicinally important diosgenin saponins.</title>
        <authorList>
            <person name="Li Y."/>
            <person name="Tan C."/>
            <person name="Li Z."/>
            <person name="Guo J."/>
            <person name="Li S."/>
            <person name="Chen X."/>
            <person name="Wang C."/>
            <person name="Dai X."/>
            <person name="Yang H."/>
            <person name="Song W."/>
            <person name="Hou L."/>
            <person name="Xu J."/>
            <person name="Tong Z."/>
            <person name="Xu A."/>
            <person name="Yuan X."/>
            <person name="Wang W."/>
            <person name="Yang Q."/>
            <person name="Chen L."/>
            <person name="Sun Z."/>
            <person name="Wang K."/>
            <person name="Pan B."/>
            <person name="Chen J."/>
            <person name="Bao Y."/>
            <person name="Liu F."/>
            <person name="Qi X."/>
            <person name="Gang D.R."/>
            <person name="Wen J."/>
            <person name="Li J."/>
        </authorList>
    </citation>
    <scope>NUCLEOTIDE SEQUENCE</scope>
    <source>
        <strain evidence="4">Dzin_1.0</strain>
    </source>
</reference>
<dbReference type="Pfam" id="PF00400">
    <property type="entry name" value="WD40"/>
    <property type="match status" value="1"/>
</dbReference>
<dbReference type="PROSITE" id="PS50082">
    <property type="entry name" value="WD_REPEATS_2"/>
    <property type="match status" value="1"/>
</dbReference>
<name>A0A9D5HKW2_9LILI</name>
<proteinExistence type="predicted"/>
<dbReference type="EMBL" id="JAGGNH010000002">
    <property type="protein sequence ID" value="KAJ0980299.1"/>
    <property type="molecule type" value="Genomic_DNA"/>
</dbReference>
<gene>
    <name evidence="4" type="ORF">J5N97_008554</name>
</gene>
<protein>
    <submittedName>
        <fullName evidence="4">Uncharacterized protein</fullName>
    </submittedName>
</protein>
<keyword evidence="1 3" id="KW-0853">WD repeat</keyword>
<dbReference type="InterPro" id="IPR036322">
    <property type="entry name" value="WD40_repeat_dom_sf"/>
</dbReference>
<dbReference type="OrthoDB" id="10262475at2759"/>
<evidence type="ECO:0000256" key="2">
    <source>
        <dbReference type="ARBA" id="ARBA00022737"/>
    </source>
</evidence>